<feature type="region of interest" description="Disordered" evidence="1">
    <location>
        <begin position="1"/>
        <end position="47"/>
    </location>
</feature>
<evidence type="ECO:0000313" key="2">
    <source>
        <dbReference type="EMBL" id="QHT88690.1"/>
    </source>
</evidence>
<feature type="compositionally biased region" description="Basic residues" evidence="1">
    <location>
        <begin position="311"/>
        <end position="323"/>
    </location>
</feature>
<reference evidence="2" key="1">
    <citation type="journal article" date="2020" name="Nature">
        <title>Giant virus diversity and host interactions through global metagenomics.</title>
        <authorList>
            <person name="Schulz F."/>
            <person name="Roux S."/>
            <person name="Paez-Espino D."/>
            <person name="Jungbluth S."/>
            <person name="Walsh D.A."/>
            <person name="Denef V.J."/>
            <person name="McMahon K.D."/>
            <person name="Konstantinidis K.T."/>
            <person name="Eloe-Fadrosh E.A."/>
            <person name="Kyrpides N.C."/>
            <person name="Woyke T."/>
        </authorList>
    </citation>
    <scope>NUCLEOTIDE SEQUENCE</scope>
    <source>
        <strain evidence="2">GVMAG-M-3300023184-51</strain>
    </source>
</reference>
<evidence type="ECO:0000256" key="1">
    <source>
        <dbReference type="SAM" id="MobiDB-lite"/>
    </source>
</evidence>
<feature type="region of interest" description="Disordered" evidence="1">
    <location>
        <begin position="283"/>
        <end position="323"/>
    </location>
</feature>
<organism evidence="2">
    <name type="scientific">viral metagenome</name>
    <dbReference type="NCBI Taxonomy" id="1070528"/>
    <lineage>
        <taxon>unclassified sequences</taxon>
        <taxon>metagenomes</taxon>
        <taxon>organismal metagenomes</taxon>
    </lineage>
</organism>
<name>A0A6C0I7W7_9ZZZZ</name>
<dbReference type="AlphaFoldDB" id="A0A6C0I7W7"/>
<accession>A0A6C0I7W7</accession>
<protein>
    <submittedName>
        <fullName evidence="2">Uncharacterized protein</fullName>
    </submittedName>
</protein>
<dbReference type="EMBL" id="MN740121">
    <property type="protein sequence ID" value="QHT88690.1"/>
    <property type="molecule type" value="Genomic_DNA"/>
</dbReference>
<proteinExistence type="predicted"/>
<sequence>MSASNKTASHSITEKSRSYKSKSHTGSKSQSQNNKSKSHSGSKSQKSLSFSKIKANCSAEKLLAFSKKHYTYINQIFGDATVRQIIEEEYPTTWQFKVAKAGPEFGNSFHHTVRDREQPEMIVCSGIDGVQDLHKNVNDTLCQSYSLMNYFEIPIQLSEEKGKLKQIYHETNQKAMIQMYRDLLNSNIENYEGIDFKEILTNEILSDKRNKKLWRDFSTSRGHVNMNPEIFFQNIEDTLDEWEEYGYWFFIGKGECPTHSTYSAEMNYLKDRSTDVSNEMHEGFDMGVEDVNRGKSRSKTRSNSKSNSSTRKNKSKSSSNSKK</sequence>
<feature type="compositionally biased region" description="Low complexity" evidence="1">
    <location>
        <begin position="27"/>
        <end position="47"/>
    </location>
</feature>
<feature type="compositionally biased region" description="Polar residues" evidence="1">
    <location>
        <begin position="1"/>
        <end position="11"/>
    </location>
</feature>